<evidence type="ECO:0000256" key="6">
    <source>
        <dbReference type="ARBA" id="ARBA00022694"/>
    </source>
</evidence>
<keyword evidence="14" id="KW-1185">Reference proteome</keyword>
<evidence type="ECO:0000256" key="7">
    <source>
        <dbReference type="ARBA" id="ARBA00022695"/>
    </source>
</evidence>
<dbReference type="RefSeq" id="WP_203987120.1">
    <property type="nucleotide sequence ID" value="NZ_BOPG01000005.1"/>
</dbReference>
<dbReference type="SUPFAM" id="SSF55821">
    <property type="entry name" value="YrdC/RibB"/>
    <property type="match status" value="1"/>
</dbReference>
<comment type="catalytic activity">
    <reaction evidence="11">
        <text>L-threonine + hydrogencarbonate + ATP = L-threonylcarbamoyladenylate + diphosphate + H2O</text>
        <dbReference type="Rhea" id="RHEA:36407"/>
        <dbReference type="ChEBI" id="CHEBI:15377"/>
        <dbReference type="ChEBI" id="CHEBI:17544"/>
        <dbReference type="ChEBI" id="CHEBI:30616"/>
        <dbReference type="ChEBI" id="CHEBI:33019"/>
        <dbReference type="ChEBI" id="CHEBI:57926"/>
        <dbReference type="ChEBI" id="CHEBI:73682"/>
        <dbReference type="EC" id="2.7.7.87"/>
    </reaction>
</comment>
<accession>A0A8J3Z0Y7</accession>
<evidence type="ECO:0000313" key="14">
    <source>
        <dbReference type="Proteomes" id="UP000612585"/>
    </source>
</evidence>
<keyword evidence="5" id="KW-0808">Transferase</keyword>
<dbReference type="NCBIfam" id="TIGR00057">
    <property type="entry name" value="L-threonylcarbamoyladenylate synthase"/>
    <property type="match status" value="1"/>
</dbReference>
<dbReference type="PROSITE" id="PS51163">
    <property type="entry name" value="YRDC"/>
    <property type="match status" value="1"/>
</dbReference>
<comment type="similarity">
    <text evidence="2">Belongs to the SUA5 family.</text>
</comment>
<keyword evidence="9" id="KW-0067">ATP-binding</keyword>
<sequence>MNMFEFLHRTPAGLLRFGDAARLADHLRGGGLAVLPTETGHLLGAIATDLTAVRKVFTAKGRSESNPVHVACSSLALASRWAELDEVAVDLLSRFTPGPLTVVVPAKNLPAELVTLNGTVGIRVPDHPATLQVVDLLGVPITATSLNRSGEESLPLDRGTLETLAWPEGETVYVLEHDEAITEPSASTLVRVTDDGGLEVLRKGPVEL</sequence>
<keyword evidence="7" id="KW-0548">Nucleotidyltransferase</keyword>
<dbReference type="GO" id="GO:0003725">
    <property type="term" value="F:double-stranded RNA binding"/>
    <property type="evidence" value="ECO:0007669"/>
    <property type="project" value="InterPro"/>
</dbReference>
<dbReference type="AlphaFoldDB" id="A0A8J3Z0Y7"/>
<keyword evidence="4" id="KW-0963">Cytoplasm</keyword>
<organism evidence="13 14">
    <name type="scientific">Virgisporangium aurantiacum</name>
    <dbReference type="NCBI Taxonomy" id="175570"/>
    <lineage>
        <taxon>Bacteria</taxon>
        <taxon>Bacillati</taxon>
        <taxon>Actinomycetota</taxon>
        <taxon>Actinomycetes</taxon>
        <taxon>Micromonosporales</taxon>
        <taxon>Micromonosporaceae</taxon>
        <taxon>Virgisporangium</taxon>
    </lineage>
</organism>
<proteinExistence type="inferred from homology"/>
<feature type="domain" description="YrdC-like" evidence="12">
    <location>
        <begin position="17"/>
        <end position="206"/>
    </location>
</feature>
<name>A0A8J3Z0Y7_9ACTN</name>
<evidence type="ECO:0000256" key="8">
    <source>
        <dbReference type="ARBA" id="ARBA00022741"/>
    </source>
</evidence>
<dbReference type="GO" id="GO:0005524">
    <property type="term" value="F:ATP binding"/>
    <property type="evidence" value="ECO:0007669"/>
    <property type="project" value="UniProtKB-KW"/>
</dbReference>
<dbReference type="GO" id="GO:0000049">
    <property type="term" value="F:tRNA binding"/>
    <property type="evidence" value="ECO:0007669"/>
    <property type="project" value="TreeGrafter"/>
</dbReference>
<evidence type="ECO:0000256" key="9">
    <source>
        <dbReference type="ARBA" id="ARBA00022840"/>
    </source>
</evidence>
<comment type="caution">
    <text evidence="13">The sequence shown here is derived from an EMBL/GenBank/DDBJ whole genome shotgun (WGS) entry which is preliminary data.</text>
</comment>
<keyword evidence="8" id="KW-0547">Nucleotide-binding</keyword>
<dbReference type="GO" id="GO:0006450">
    <property type="term" value="P:regulation of translational fidelity"/>
    <property type="evidence" value="ECO:0007669"/>
    <property type="project" value="TreeGrafter"/>
</dbReference>
<dbReference type="Gene3D" id="3.90.870.10">
    <property type="entry name" value="DHBP synthase"/>
    <property type="match status" value="1"/>
</dbReference>
<dbReference type="InterPro" id="IPR050156">
    <property type="entry name" value="TC-AMP_synthase_SUA5"/>
</dbReference>
<evidence type="ECO:0000256" key="2">
    <source>
        <dbReference type="ARBA" id="ARBA00007663"/>
    </source>
</evidence>
<keyword evidence="6" id="KW-0819">tRNA processing</keyword>
<evidence type="ECO:0000313" key="13">
    <source>
        <dbReference type="EMBL" id="GIJ53195.1"/>
    </source>
</evidence>
<dbReference type="PANTHER" id="PTHR17490:SF16">
    <property type="entry name" value="THREONYLCARBAMOYL-AMP SYNTHASE"/>
    <property type="match status" value="1"/>
</dbReference>
<evidence type="ECO:0000256" key="11">
    <source>
        <dbReference type="ARBA" id="ARBA00048366"/>
    </source>
</evidence>
<dbReference type="GO" id="GO:0005737">
    <property type="term" value="C:cytoplasm"/>
    <property type="evidence" value="ECO:0007669"/>
    <property type="project" value="UniProtKB-SubCell"/>
</dbReference>
<dbReference type="PANTHER" id="PTHR17490">
    <property type="entry name" value="SUA5"/>
    <property type="match status" value="1"/>
</dbReference>
<evidence type="ECO:0000256" key="5">
    <source>
        <dbReference type="ARBA" id="ARBA00022679"/>
    </source>
</evidence>
<gene>
    <name evidence="13" type="ORF">Vau01_007110</name>
</gene>
<evidence type="ECO:0000256" key="3">
    <source>
        <dbReference type="ARBA" id="ARBA00012584"/>
    </source>
</evidence>
<evidence type="ECO:0000259" key="12">
    <source>
        <dbReference type="PROSITE" id="PS51163"/>
    </source>
</evidence>
<protein>
    <recommendedName>
        <fullName evidence="10">L-threonylcarbamoyladenylate synthase</fullName>
        <ecNumber evidence="3">2.7.7.87</ecNumber>
    </recommendedName>
    <alternativeName>
        <fullName evidence="10">L-threonylcarbamoyladenylate synthase</fullName>
    </alternativeName>
</protein>
<dbReference type="InterPro" id="IPR017945">
    <property type="entry name" value="DHBP_synth_RibB-like_a/b_dom"/>
</dbReference>
<comment type="subcellular location">
    <subcellularLocation>
        <location evidence="1">Cytoplasm</location>
    </subcellularLocation>
</comment>
<dbReference type="EC" id="2.7.7.87" evidence="3"/>
<evidence type="ECO:0000256" key="4">
    <source>
        <dbReference type="ARBA" id="ARBA00022490"/>
    </source>
</evidence>
<dbReference type="Pfam" id="PF01300">
    <property type="entry name" value="Sua5_yciO_yrdC"/>
    <property type="match status" value="1"/>
</dbReference>
<reference evidence="13" key="1">
    <citation type="submission" date="2021-01" db="EMBL/GenBank/DDBJ databases">
        <title>Whole genome shotgun sequence of Virgisporangium aurantiacum NBRC 16421.</title>
        <authorList>
            <person name="Komaki H."/>
            <person name="Tamura T."/>
        </authorList>
    </citation>
    <scope>NUCLEOTIDE SEQUENCE</scope>
    <source>
        <strain evidence="13">NBRC 16421</strain>
    </source>
</reference>
<dbReference type="Proteomes" id="UP000612585">
    <property type="component" value="Unassembled WGS sequence"/>
</dbReference>
<dbReference type="GO" id="GO:0061710">
    <property type="term" value="F:L-threonylcarbamoyladenylate synthase"/>
    <property type="evidence" value="ECO:0007669"/>
    <property type="project" value="UniProtKB-EC"/>
</dbReference>
<evidence type="ECO:0000256" key="1">
    <source>
        <dbReference type="ARBA" id="ARBA00004496"/>
    </source>
</evidence>
<dbReference type="GO" id="GO:0008033">
    <property type="term" value="P:tRNA processing"/>
    <property type="evidence" value="ECO:0007669"/>
    <property type="project" value="UniProtKB-KW"/>
</dbReference>
<dbReference type="EMBL" id="BOPG01000005">
    <property type="protein sequence ID" value="GIJ53195.1"/>
    <property type="molecule type" value="Genomic_DNA"/>
</dbReference>
<dbReference type="InterPro" id="IPR006070">
    <property type="entry name" value="Sua5-like_dom"/>
</dbReference>
<evidence type="ECO:0000256" key="10">
    <source>
        <dbReference type="ARBA" id="ARBA00029774"/>
    </source>
</evidence>